<evidence type="ECO:0000256" key="3">
    <source>
        <dbReference type="ARBA" id="ARBA00022525"/>
    </source>
</evidence>
<dbReference type="PANTHER" id="PTHR11857">
    <property type="entry name" value="ODORANT BINDING PROTEIN-RELATED"/>
    <property type="match status" value="1"/>
</dbReference>
<feature type="chain" id="PRO_5035480290" evidence="5">
    <location>
        <begin position="19"/>
        <end position="137"/>
    </location>
</feature>
<evidence type="ECO:0000256" key="2">
    <source>
        <dbReference type="ARBA" id="ARBA00008098"/>
    </source>
</evidence>
<dbReference type="OrthoDB" id="7881430at2759"/>
<comment type="subcellular location">
    <subcellularLocation>
        <location evidence="1">Secreted</location>
    </subcellularLocation>
</comment>
<evidence type="ECO:0000256" key="1">
    <source>
        <dbReference type="ARBA" id="ARBA00004613"/>
    </source>
</evidence>
<dbReference type="AlphaFoldDB" id="A0A8K0D5C3"/>
<accession>A0A8K0D5C3</accession>
<dbReference type="CDD" id="cd23992">
    <property type="entry name" value="PBP_GOBP"/>
    <property type="match status" value="1"/>
</dbReference>
<organism evidence="6 7">
    <name type="scientific">Ignelater luminosus</name>
    <name type="common">Cucubano</name>
    <name type="synonym">Pyrophorus luminosus</name>
    <dbReference type="NCBI Taxonomy" id="2038154"/>
    <lineage>
        <taxon>Eukaryota</taxon>
        <taxon>Metazoa</taxon>
        <taxon>Ecdysozoa</taxon>
        <taxon>Arthropoda</taxon>
        <taxon>Hexapoda</taxon>
        <taxon>Insecta</taxon>
        <taxon>Pterygota</taxon>
        <taxon>Neoptera</taxon>
        <taxon>Endopterygota</taxon>
        <taxon>Coleoptera</taxon>
        <taxon>Polyphaga</taxon>
        <taxon>Elateriformia</taxon>
        <taxon>Elateroidea</taxon>
        <taxon>Elateridae</taxon>
        <taxon>Agrypninae</taxon>
        <taxon>Pyrophorini</taxon>
        <taxon>Ignelater</taxon>
    </lineage>
</organism>
<keyword evidence="4 5" id="KW-0732">Signal</keyword>
<dbReference type="InterPro" id="IPR036728">
    <property type="entry name" value="PBP_GOBP_sf"/>
</dbReference>
<keyword evidence="7" id="KW-1185">Reference proteome</keyword>
<proteinExistence type="inferred from homology"/>
<dbReference type="GO" id="GO:0005615">
    <property type="term" value="C:extracellular space"/>
    <property type="evidence" value="ECO:0007669"/>
    <property type="project" value="TreeGrafter"/>
</dbReference>
<dbReference type="InterPro" id="IPR006170">
    <property type="entry name" value="PBP/GOBP"/>
</dbReference>
<evidence type="ECO:0000313" key="6">
    <source>
        <dbReference type="EMBL" id="KAF2899529.1"/>
    </source>
</evidence>
<protein>
    <submittedName>
        <fullName evidence="6">Uncharacterized protein</fullName>
    </submittedName>
</protein>
<evidence type="ECO:0000256" key="5">
    <source>
        <dbReference type="SAM" id="SignalP"/>
    </source>
</evidence>
<feature type="signal peptide" evidence="5">
    <location>
        <begin position="1"/>
        <end position="18"/>
    </location>
</feature>
<dbReference type="SMART" id="SM00708">
    <property type="entry name" value="PhBP"/>
    <property type="match status" value="1"/>
</dbReference>
<dbReference type="GO" id="GO:0005549">
    <property type="term" value="F:odorant binding"/>
    <property type="evidence" value="ECO:0007669"/>
    <property type="project" value="InterPro"/>
</dbReference>
<dbReference type="Gene3D" id="1.10.238.20">
    <property type="entry name" value="Pheromone/general odorant binding protein domain"/>
    <property type="match status" value="1"/>
</dbReference>
<dbReference type="GO" id="GO:0007608">
    <property type="term" value="P:sensory perception of smell"/>
    <property type="evidence" value="ECO:0007669"/>
    <property type="project" value="TreeGrafter"/>
</dbReference>
<dbReference type="PANTHER" id="PTHR11857:SF43">
    <property type="entry name" value="GEO07291P1-RELATED"/>
    <property type="match status" value="1"/>
</dbReference>
<comment type="similarity">
    <text evidence="2">Belongs to the PBP/GOBP family.</text>
</comment>
<dbReference type="Proteomes" id="UP000801492">
    <property type="component" value="Unassembled WGS sequence"/>
</dbReference>
<gene>
    <name evidence="6" type="ORF">ILUMI_06645</name>
</gene>
<dbReference type="SUPFAM" id="SSF47565">
    <property type="entry name" value="Insect pheromone/odorant-binding proteins"/>
    <property type="match status" value="1"/>
</dbReference>
<keyword evidence="3" id="KW-0964">Secreted</keyword>
<sequence>MILKFVFGLLLSVSVVFSRPEEYPPPELFELIDPLHEACTQKLGVTDDEVKNYDISDKSKKMMCYMKCLMVEARWAKPDETINYDYITETAHPKIKDILLPALEKCREIPSGEEECEKSYNFNACLQKADPVHYFLP</sequence>
<name>A0A8K0D5C3_IGNLU</name>
<dbReference type="EMBL" id="VTPC01002764">
    <property type="protein sequence ID" value="KAF2899529.1"/>
    <property type="molecule type" value="Genomic_DNA"/>
</dbReference>
<comment type="caution">
    <text evidence="6">The sequence shown here is derived from an EMBL/GenBank/DDBJ whole genome shotgun (WGS) entry which is preliminary data.</text>
</comment>
<reference evidence="6" key="1">
    <citation type="submission" date="2019-08" db="EMBL/GenBank/DDBJ databases">
        <title>The genome of the North American firefly Photinus pyralis.</title>
        <authorList>
            <consortium name="Photinus pyralis genome working group"/>
            <person name="Fallon T.R."/>
            <person name="Sander Lower S.E."/>
            <person name="Weng J.-K."/>
        </authorList>
    </citation>
    <scope>NUCLEOTIDE SEQUENCE</scope>
    <source>
        <strain evidence="6">TRF0915ILg1</strain>
        <tissue evidence="6">Whole body</tissue>
    </source>
</reference>
<evidence type="ECO:0000256" key="4">
    <source>
        <dbReference type="ARBA" id="ARBA00022729"/>
    </source>
</evidence>
<dbReference type="Pfam" id="PF01395">
    <property type="entry name" value="PBP_GOBP"/>
    <property type="match status" value="1"/>
</dbReference>
<evidence type="ECO:0000313" key="7">
    <source>
        <dbReference type="Proteomes" id="UP000801492"/>
    </source>
</evidence>